<protein>
    <submittedName>
        <fullName evidence="6">Uncharacterized protein</fullName>
    </submittedName>
</protein>
<accession>A0A329RCG0</accession>
<dbReference type="EMBL" id="RCMI01000059">
    <property type="protein sequence ID" value="KAG2938876.1"/>
    <property type="molecule type" value="Genomic_DNA"/>
</dbReference>
<dbReference type="Proteomes" id="UP000760860">
    <property type="component" value="Unassembled WGS sequence"/>
</dbReference>
<evidence type="ECO:0000313" key="5">
    <source>
        <dbReference type="EMBL" id="KAG3227326.1"/>
    </source>
</evidence>
<dbReference type="Proteomes" id="UP000697107">
    <property type="component" value="Unassembled WGS sequence"/>
</dbReference>
<dbReference type="EMBL" id="RCMG01000026">
    <property type="protein sequence ID" value="KAG2867379.1"/>
    <property type="molecule type" value="Genomic_DNA"/>
</dbReference>
<dbReference type="EMBL" id="RCMV01000037">
    <property type="protein sequence ID" value="KAG3227326.1"/>
    <property type="molecule type" value="Genomic_DNA"/>
</dbReference>
<dbReference type="EMBL" id="RCML01002359">
    <property type="protein sequence ID" value="KAG2958128.1"/>
    <property type="molecule type" value="Genomic_DNA"/>
</dbReference>
<dbReference type="EMBL" id="RCMK01000018">
    <property type="protein sequence ID" value="KAG2954018.1"/>
    <property type="molecule type" value="Genomic_DNA"/>
</dbReference>
<sequence length="107" mass="11647">MPLVGISLSAQPLSTVPKLPRVVELLREGFNEEMAAELLGTVFKADILARISSLVFIVAEAPRVLPSVATRFFGLKRRLTFEAVFVVLKETRPQAPCATVAAELARV</sequence>
<evidence type="ECO:0000313" key="4">
    <source>
        <dbReference type="EMBL" id="KAG2958128.1"/>
    </source>
</evidence>
<organism evidence="6 7">
    <name type="scientific">Phytophthora cactorum</name>
    <dbReference type="NCBI Taxonomy" id="29920"/>
    <lineage>
        <taxon>Eukaryota</taxon>
        <taxon>Sar</taxon>
        <taxon>Stramenopiles</taxon>
        <taxon>Oomycota</taxon>
        <taxon>Peronosporomycetes</taxon>
        <taxon>Peronosporales</taxon>
        <taxon>Peronosporaceae</taxon>
        <taxon>Phytophthora</taxon>
    </lineage>
</organism>
<dbReference type="Proteomes" id="UP000735874">
    <property type="component" value="Unassembled WGS sequence"/>
</dbReference>
<comment type="caution">
    <text evidence="6">The sequence shown here is derived from an EMBL/GenBank/DDBJ whole genome shotgun (WGS) entry which is preliminary data.</text>
</comment>
<evidence type="ECO:0000313" key="3">
    <source>
        <dbReference type="EMBL" id="KAG2954018.1"/>
    </source>
</evidence>
<dbReference type="AlphaFoldDB" id="A0A329RCG0"/>
<name>A0A329RCG0_9STRA</name>
<dbReference type="OrthoDB" id="10282053at2759"/>
<dbReference type="Proteomes" id="UP000736787">
    <property type="component" value="Unassembled WGS sequence"/>
</dbReference>
<evidence type="ECO:0000313" key="6">
    <source>
        <dbReference type="EMBL" id="RAW22254.1"/>
    </source>
</evidence>
<evidence type="ECO:0000313" key="1">
    <source>
        <dbReference type="EMBL" id="KAG2867379.1"/>
    </source>
</evidence>
<dbReference type="Proteomes" id="UP000251314">
    <property type="component" value="Unassembled WGS sequence"/>
</dbReference>
<gene>
    <name evidence="6" type="ORF">PC110_g21306</name>
    <name evidence="1" type="ORF">PC113_g2012</name>
    <name evidence="2" type="ORF">PC115_g3540</name>
    <name evidence="3" type="ORF">PC117_g1507</name>
    <name evidence="4" type="ORF">PC118_g23681</name>
    <name evidence="5" type="ORF">PC129_g2149</name>
</gene>
<dbReference type="VEuPathDB" id="FungiDB:PC110_g21306"/>
<dbReference type="Proteomes" id="UP000774804">
    <property type="component" value="Unassembled WGS sequence"/>
</dbReference>
<reference evidence="1" key="2">
    <citation type="submission" date="2018-10" db="EMBL/GenBank/DDBJ databases">
        <title>Effector identification in a new, highly contiguous assembly of the strawberry crown rot pathogen Phytophthora cactorum.</title>
        <authorList>
            <person name="Armitage A.D."/>
            <person name="Nellist C.F."/>
            <person name="Bates H."/>
            <person name="Vickerstaff R.J."/>
            <person name="Harrison R.J."/>
        </authorList>
    </citation>
    <scope>NUCLEOTIDE SEQUENCE</scope>
    <source>
        <strain evidence="1">15-7</strain>
        <strain evidence="2">4032</strain>
        <strain evidence="3">4040</strain>
        <strain evidence="4">P415</strain>
        <strain evidence="5">P421</strain>
    </source>
</reference>
<reference evidence="6 7" key="1">
    <citation type="submission" date="2018-01" db="EMBL/GenBank/DDBJ databases">
        <title>Draft genome of the strawberry crown rot pathogen Phytophthora cactorum.</title>
        <authorList>
            <person name="Armitage A.D."/>
            <person name="Lysoe E."/>
            <person name="Nellist C.F."/>
            <person name="Harrison R.J."/>
            <person name="Brurberg M.B."/>
        </authorList>
    </citation>
    <scope>NUCLEOTIDE SEQUENCE [LARGE SCALE GENOMIC DNA]</scope>
    <source>
        <strain evidence="6 7">10300</strain>
    </source>
</reference>
<dbReference type="EMBL" id="MJFZ01001375">
    <property type="protein sequence ID" value="RAW22254.1"/>
    <property type="molecule type" value="Genomic_DNA"/>
</dbReference>
<keyword evidence="7" id="KW-1185">Reference proteome</keyword>
<evidence type="ECO:0000313" key="2">
    <source>
        <dbReference type="EMBL" id="KAG2938876.1"/>
    </source>
</evidence>
<evidence type="ECO:0000313" key="7">
    <source>
        <dbReference type="Proteomes" id="UP000251314"/>
    </source>
</evidence>
<proteinExistence type="predicted"/>